<reference evidence="2" key="1">
    <citation type="submission" date="2012-04" db="EMBL/GenBank/DDBJ databases">
        <title>The Genome Sequence of Loa loa.</title>
        <authorList>
            <consortium name="The Broad Institute Genome Sequencing Platform"/>
            <consortium name="Broad Institute Genome Sequencing Center for Infectious Disease"/>
            <person name="Nutman T.B."/>
            <person name="Fink D.L."/>
            <person name="Russ C."/>
            <person name="Young S."/>
            <person name="Zeng Q."/>
            <person name="Gargeya S."/>
            <person name="Alvarado L."/>
            <person name="Berlin A."/>
            <person name="Chapman S.B."/>
            <person name="Chen Z."/>
            <person name="Freedman E."/>
            <person name="Gellesch M."/>
            <person name="Goldberg J."/>
            <person name="Griggs A."/>
            <person name="Gujja S."/>
            <person name="Heilman E.R."/>
            <person name="Heiman D."/>
            <person name="Howarth C."/>
            <person name="Mehta T."/>
            <person name="Neiman D."/>
            <person name="Pearson M."/>
            <person name="Roberts A."/>
            <person name="Saif S."/>
            <person name="Shea T."/>
            <person name="Shenoy N."/>
            <person name="Sisk P."/>
            <person name="Stolte C."/>
            <person name="Sykes S."/>
            <person name="White J."/>
            <person name="Yandava C."/>
            <person name="Haas B."/>
            <person name="Henn M.R."/>
            <person name="Nusbaum C."/>
            <person name="Birren B."/>
        </authorList>
    </citation>
    <scope>NUCLEOTIDE SEQUENCE [LARGE SCALE GENOMIC DNA]</scope>
</reference>
<feature type="compositionally biased region" description="Basic and acidic residues" evidence="1">
    <location>
        <begin position="255"/>
        <end position="264"/>
    </location>
</feature>
<keyword evidence="2" id="KW-1185">Reference proteome</keyword>
<reference evidence="3" key="2">
    <citation type="submission" date="2016-11" db="UniProtKB">
        <authorList>
            <consortium name="WormBaseParasite"/>
        </authorList>
    </citation>
    <scope>IDENTIFICATION</scope>
</reference>
<protein>
    <submittedName>
        <fullName evidence="3">Uncharacterized protein</fullName>
    </submittedName>
</protein>
<dbReference type="WBParaSite" id="EN70_5093">
    <property type="protein sequence ID" value="EN70_5093"/>
    <property type="gene ID" value="EN70_5093"/>
</dbReference>
<accession>A0A1I7VQC9</accession>
<evidence type="ECO:0000256" key="1">
    <source>
        <dbReference type="SAM" id="MobiDB-lite"/>
    </source>
</evidence>
<organism evidence="2 3">
    <name type="scientific">Loa loa</name>
    <name type="common">Eye worm</name>
    <name type="synonym">Filaria loa</name>
    <dbReference type="NCBI Taxonomy" id="7209"/>
    <lineage>
        <taxon>Eukaryota</taxon>
        <taxon>Metazoa</taxon>
        <taxon>Ecdysozoa</taxon>
        <taxon>Nematoda</taxon>
        <taxon>Chromadorea</taxon>
        <taxon>Rhabditida</taxon>
        <taxon>Spirurina</taxon>
        <taxon>Spiruromorpha</taxon>
        <taxon>Filarioidea</taxon>
        <taxon>Onchocercidae</taxon>
        <taxon>Loa</taxon>
    </lineage>
</organism>
<proteinExistence type="predicted"/>
<dbReference type="Proteomes" id="UP000095285">
    <property type="component" value="Unassembled WGS sequence"/>
</dbReference>
<sequence>MEEANKDSDSTVNEISYGPGIVQKLCARFAQLSKELNAAPSLRSPRFKRRKSSAENHFTVISEIRRCTVSKPTNKLLLNDAKSSMNSCDGQKRELHFVPPMKVVDTAELNGTYLYHATVIPGDIKANRKAKKIESIREKFEKISATSSTISRKKLNKVRFRRGCSLPTVNTEFPNGEPELVDAQKQIWKAQHDESFEIERNNRDIQLPVLSDTARMVIKLAPPDDNLTVTELSAVPSVSSLSNFEHFQQEEENDQIEKPEKEVNDESGLERSFQFEDISSTSIATNSSVKMPAGRQREQVGLQEVHRLLKKFNEIREQRAKKGIHKDMTSKKGNQYDTEEDHDLWMRVQCQYASRVSTSDPHSIPGFNHGLHLLYNKKKDCLKHINLSKGMNALRSVTSELQPISQTNHSGESFLRSKYCCFQKFVAYFFIYREI</sequence>
<name>A0A1I7VQC9_LOALO</name>
<evidence type="ECO:0000313" key="2">
    <source>
        <dbReference type="Proteomes" id="UP000095285"/>
    </source>
</evidence>
<evidence type="ECO:0000313" key="3">
    <source>
        <dbReference type="WBParaSite" id="EN70_5093"/>
    </source>
</evidence>
<dbReference type="AlphaFoldDB" id="A0A1I7VQC9"/>
<feature type="region of interest" description="Disordered" evidence="1">
    <location>
        <begin position="247"/>
        <end position="268"/>
    </location>
</feature>